<dbReference type="PRINTS" id="PR00032">
    <property type="entry name" value="HTHARAC"/>
</dbReference>
<reference evidence="5" key="1">
    <citation type="submission" date="2024-05" db="EMBL/GenBank/DDBJ databases">
        <title>Isolation and characterization of Sporomusa carbonis sp. nov., a carboxydotrophic hydrogenogen in the genus of Sporomusa isolated from a charcoal burning pile.</title>
        <authorList>
            <person name="Boeer T."/>
            <person name="Rosenbaum F."/>
            <person name="Eysell L."/>
            <person name="Mueller V."/>
            <person name="Daniel R."/>
            <person name="Poehlein A."/>
        </authorList>
    </citation>
    <scope>NUCLEOTIDE SEQUENCE [LARGE SCALE GENOMIC DNA]</scope>
    <source>
        <strain evidence="5">DSM 3132</strain>
    </source>
</reference>
<dbReference type="EMBL" id="CP155571">
    <property type="protein sequence ID" value="XFO70911.1"/>
    <property type="molecule type" value="Genomic_DNA"/>
</dbReference>
<name>A0ABZ3IYH9_SPOA4</name>
<protein>
    <submittedName>
        <fullName evidence="5">HTH-type transcriptional activator RhaS</fullName>
    </submittedName>
</protein>
<dbReference type="Gene3D" id="1.10.10.60">
    <property type="entry name" value="Homeodomain-like"/>
    <property type="match status" value="2"/>
</dbReference>
<dbReference type="InterPro" id="IPR037923">
    <property type="entry name" value="HTH-like"/>
</dbReference>
<keyword evidence="6" id="KW-1185">Reference proteome</keyword>
<feature type="domain" description="HTH araC/xylS-type" evidence="4">
    <location>
        <begin position="188"/>
        <end position="286"/>
    </location>
</feature>
<dbReference type="SMART" id="SM00342">
    <property type="entry name" value="HTH_ARAC"/>
    <property type="match status" value="1"/>
</dbReference>
<evidence type="ECO:0000256" key="2">
    <source>
        <dbReference type="ARBA" id="ARBA00023125"/>
    </source>
</evidence>
<evidence type="ECO:0000256" key="1">
    <source>
        <dbReference type="ARBA" id="ARBA00023015"/>
    </source>
</evidence>
<evidence type="ECO:0000256" key="3">
    <source>
        <dbReference type="ARBA" id="ARBA00023163"/>
    </source>
</evidence>
<keyword evidence="3" id="KW-0804">Transcription</keyword>
<dbReference type="RefSeq" id="WP_093793687.1">
    <property type="nucleotide sequence ID" value="NZ_CP155571.1"/>
</dbReference>
<dbReference type="PROSITE" id="PS01124">
    <property type="entry name" value="HTH_ARAC_FAMILY_2"/>
    <property type="match status" value="1"/>
</dbReference>
<dbReference type="Gene3D" id="2.60.120.10">
    <property type="entry name" value="Jelly Rolls"/>
    <property type="match status" value="1"/>
</dbReference>
<sequence>MKDYKDYFYKKMPDVHFGVDIFLKNDLAREQKLKTHWHEHMQMYYFICGSAMLECNMKRFIVRSQDIVVINSNELHYMESLSDDLQFYVIRVDLPFLFSNQVDLCQTKYLAPLSQNRITLRNLIRDDTEVLNCVVKTIDEYSTKRIGFELAVKSSIYQLIVLLLRGHIHKIMSSDEFSSRVNSLKRFDTILKFIAAHYTEKISVKDLAEKANITVFYFCRIFKQLTGKTMTDYINELRLEKSLEYLQSNDLNITEVALNCGFEGVNYYSRLFRKHYHISPTKFRENNMEK</sequence>
<dbReference type="PANTHER" id="PTHR43280:SF34">
    <property type="entry name" value="ARAC-FAMILY TRANSCRIPTIONAL REGULATOR"/>
    <property type="match status" value="1"/>
</dbReference>
<keyword evidence="2" id="KW-0238">DNA-binding</keyword>
<dbReference type="InterPro" id="IPR003313">
    <property type="entry name" value="AraC-bd"/>
</dbReference>
<dbReference type="SUPFAM" id="SSF46689">
    <property type="entry name" value="Homeodomain-like"/>
    <property type="match status" value="2"/>
</dbReference>
<dbReference type="Pfam" id="PF02311">
    <property type="entry name" value="AraC_binding"/>
    <property type="match status" value="1"/>
</dbReference>
<gene>
    <name evidence="5" type="primary">rhaS_1</name>
    <name evidence="5" type="ORF">SPACI_009110</name>
</gene>
<accession>A0ABZ3IYH9</accession>
<dbReference type="Proteomes" id="UP000216052">
    <property type="component" value="Chromosome"/>
</dbReference>
<evidence type="ECO:0000313" key="5">
    <source>
        <dbReference type="EMBL" id="XFO70911.1"/>
    </source>
</evidence>
<proteinExistence type="predicted"/>
<dbReference type="Pfam" id="PF12833">
    <property type="entry name" value="HTH_18"/>
    <property type="match status" value="1"/>
</dbReference>
<dbReference type="InterPro" id="IPR020449">
    <property type="entry name" value="Tscrpt_reg_AraC-type_HTH"/>
</dbReference>
<dbReference type="InterPro" id="IPR018060">
    <property type="entry name" value="HTH_AraC"/>
</dbReference>
<evidence type="ECO:0000259" key="4">
    <source>
        <dbReference type="PROSITE" id="PS01124"/>
    </source>
</evidence>
<organism evidence="5 6">
    <name type="scientific">Sporomusa acidovorans (strain ATCC 49682 / DSM 3132 / Mol)</name>
    <dbReference type="NCBI Taxonomy" id="1123286"/>
    <lineage>
        <taxon>Bacteria</taxon>
        <taxon>Bacillati</taxon>
        <taxon>Bacillota</taxon>
        <taxon>Negativicutes</taxon>
        <taxon>Selenomonadales</taxon>
        <taxon>Sporomusaceae</taxon>
        <taxon>Sporomusa</taxon>
    </lineage>
</organism>
<keyword evidence="1" id="KW-0805">Transcription regulation</keyword>
<dbReference type="InterPro" id="IPR014710">
    <property type="entry name" value="RmlC-like_jellyroll"/>
</dbReference>
<dbReference type="PANTHER" id="PTHR43280">
    <property type="entry name" value="ARAC-FAMILY TRANSCRIPTIONAL REGULATOR"/>
    <property type="match status" value="1"/>
</dbReference>
<dbReference type="SUPFAM" id="SSF51215">
    <property type="entry name" value="Regulatory protein AraC"/>
    <property type="match status" value="1"/>
</dbReference>
<evidence type="ECO:0000313" key="6">
    <source>
        <dbReference type="Proteomes" id="UP000216052"/>
    </source>
</evidence>
<dbReference type="InterPro" id="IPR009057">
    <property type="entry name" value="Homeodomain-like_sf"/>
</dbReference>